<accession>A0A6A5VT29</accession>
<evidence type="ECO:0000256" key="3">
    <source>
        <dbReference type="ARBA" id="ARBA00022723"/>
    </source>
</evidence>
<keyword evidence="5 7" id="KW-0408">Iron</keyword>
<dbReference type="GO" id="GO:0020037">
    <property type="term" value="F:heme binding"/>
    <property type="evidence" value="ECO:0007669"/>
    <property type="project" value="InterPro"/>
</dbReference>
<proteinExistence type="inferred from homology"/>
<comment type="cofactor">
    <cofactor evidence="1">
        <name>heme</name>
        <dbReference type="ChEBI" id="CHEBI:30413"/>
    </cofactor>
</comment>
<dbReference type="InterPro" id="IPR047146">
    <property type="entry name" value="Cyt_P450_E_CYP52_fungi"/>
</dbReference>
<gene>
    <name evidence="8" type="ORF">BU23DRAFT_630217</name>
</gene>
<dbReference type="PANTHER" id="PTHR24287">
    <property type="entry name" value="P450, PUTATIVE (EUROFUNG)-RELATED"/>
    <property type="match status" value="1"/>
</dbReference>
<evidence type="ECO:0000313" key="8">
    <source>
        <dbReference type="EMBL" id="KAF1976397.1"/>
    </source>
</evidence>
<sequence>MAQASFFLVSATLILFTLWRTGSYFSYRSKLCRNNCLPPPPYTQKDPFLGLDSFFAFIICQRTLSAPLWTLPGRLFGPTYQKRKCLQGLRYDIAENLWGNGIVVVDSPHWKHGRALIRVAFDVVYIANMDRLKKHTDTFLELLPKDGSTVNLAPLFKRLILDTSSEFIFRKAMGALENSQECEDFMSAFEYAQRGTGIRSILGRLKILHRDQKWWDACKRVTDYSDEHVKMALKRLENSDRKLESQEKGEPHRLTTIATVNMRQCVASTVLPSGGGPDGRSPLYIEKGDVVELQYRQMGRDKTFWGEDANLFKPDRWESIRPGWEYTPFGGGPRTCPGQRLVFTECAYVLVTLLRMLDHIENRDPEIEWKEEFRLTAQSKNGCVVGLIP</sequence>
<reference evidence="8" key="1">
    <citation type="journal article" date="2020" name="Stud. Mycol.">
        <title>101 Dothideomycetes genomes: a test case for predicting lifestyles and emergence of pathogens.</title>
        <authorList>
            <person name="Haridas S."/>
            <person name="Albert R."/>
            <person name="Binder M."/>
            <person name="Bloem J."/>
            <person name="Labutti K."/>
            <person name="Salamov A."/>
            <person name="Andreopoulos B."/>
            <person name="Baker S."/>
            <person name="Barry K."/>
            <person name="Bills G."/>
            <person name="Bluhm B."/>
            <person name="Cannon C."/>
            <person name="Castanera R."/>
            <person name="Culley D."/>
            <person name="Daum C."/>
            <person name="Ezra D."/>
            <person name="Gonzalez J."/>
            <person name="Henrissat B."/>
            <person name="Kuo A."/>
            <person name="Liang C."/>
            <person name="Lipzen A."/>
            <person name="Lutzoni F."/>
            <person name="Magnuson J."/>
            <person name="Mondo S."/>
            <person name="Nolan M."/>
            <person name="Ohm R."/>
            <person name="Pangilinan J."/>
            <person name="Park H.-J."/>
            <person name="Ramirez L."/>
            <person name="Alfaro M."/>
            <person name="Sun H."/>
            <person name="Tritt A."/>
            <person name="Yoshinaga Y."/>
            <person name="Zwiers L.-H."/>
            <person name="Turgeon B."/>
            <person name="Goodwin S."/>
            <person name="Spatafora J."/>
            <person name="Crous P."/>
            <person name="Grigoriev I."/>
        </authorList>
    </citation>
    <scope>NUCLEOTIDE SEQUENCE</scope>
    <source>
        <strain evidence="8">CBS 107.79</strain>
    </source>
</reference>
<dbReference type="InterPro" id="IPR001128">
    <property type="entry name" value="Cyt_P450"/>
</dbReference>
<keyword evidence="9" id="KW-1185">Reference proteome</keyword>
<dbReference type="AlphaFoldDB" id="A0A6A5VT29"/>
<keyword evidence="4 7" id="KW-0560">Oxidoreductase</keyword>
<keyword evidence="7" id="KW-0349">Heme</keyword>
<protein>
    <submittedName>
        <fullName evidence="8">Cytochrome P450</fullName>
    </submittedName>
</protein>
<evidence type="ECO:0000256" key="1">
    <source>
        <dbReference type="ARBA" id="ARBA00001971"/>
    </source>
</evidence>
<dbReference type="EMBL" id="ML976667">
    <property type="protein sequence ID" value="KAF1976397.1"/>
    <property type="molecule type" value="Genomic_DNA"/>
</dbReference>
<dbReference type="SUPFAM" id="SSF48264">
    <property type="entry name" value="Cytochrome P450"/>
    <property type="match status" value="1"/>
</dbReference>
<evidence type="ECO:0000256" key="2">
    <source>
        <dbReference type="ARBA" id="ARBA00010617"/>
    </source>
</evidence>
<dbReference type="InterPro" id="IPR036396">
    <property type="entry name" value="Cyt_P450_sf"/>
</dbReference>
<dbReference type="Proteomes" id="UP000800036">
    <property type="component" value="Unassembled WGS sequence"/>
</dbReference>
<keyword evidence="3 7" id="KW-0479">Metal-binding</keyword>
<evidence type="ECO:0000313" key="9">
    <source>
        <dbReference type="Proteomes" id="UP000800036"/>
    </source>
</evidence>
<evidence type="ECO:0000256" key="5">
    <source>
        <dbReference type="ARBA" id="ARBA00023004"/>
    </source>
</evidence>
<name>A0A6A5VT29_9PLEO</name>
<dbReference type="InterPro" id="IPR017972">
    <property type="entry name" value="Cyt_P450_CS"/>
</dbReference>
<organism evidence="8 9">
    <name type="scientific">Bimuria novae-zelandiae CBS 107.79</name>
    <dbReference type="NCBI Taxonomy" id="1447943"/>
    <lineage>
        <taxon>Eukaryota</taxon>
        <taxon>Fungi</taxon>
        <taxon>Dikarya</taxon>
        <taxon>Ascomycota</taxon>
        <taxon>Pezizomycotina</taxon>
        <taxon>Dothideomycetes</taxon>
        <taxon>Pleosporomycetidae</taxon>
        <taxon>Pleosporales</taxon>
        <taxon>Massarineae</taxon>
        <taxon>Didymosphaeriaceae</taxon>
        <taxon>Bimuria</taxon>
    </lineage>
</organism>
<dbReference type="Gene3D" id="1.10.630.10">
    <property type="entry name" value="Cytochrome P450"/>
    <property type="match status" value="2"/>
</dbReference>
<dbReference type="GO" id="GO:0004497">
    <property type="term" value="F:monooxygenase activity"/>
    <property type="evidence" value="ECO:0007669"/>
    <property type="project" value="UniProtKB-KW"/>
</dbReference>
<dbReference type="GO" id="GO:0016705">
    <property type="term" value="F:oxidoreductase activity, acting on paired donors, with incorporation or reduction of molecular oxygen"/>
    <property type="evidence" value="ECO:0007669"/>
    <property type="project" value="InterPro"/>
</dbReference>
<dbReference type="Pfam" id="PF00067">
    <property type="entry name" value="p450"/>
    <property type="match status" value="1"/>
</dbReference>
<comment type="similarity">
    <text evidence="2 7">Belongs to the cytochrome P450 family.</text>
</comment>
<evidence type="ECO:0000256" key="7">
    <source>
        <dbReference type="RuleBase" id="RU000461"/>
    </source>
</evidence>
<evidence type="ECO:0000256" key="4">
    <source>
        <dbReference type="ARBA" id="ARBA00023002"/>
    </source>
</evidence>
<keyword evidence="6 7" id="KW-0503">Monooxygenase</keyword>
<evidence type="ECO:0000256" key="6">
    <source>
        <dbReference type="ARBA" id="ARBA00023033"/>
    </source>
</evidence>
<dbReference type="OrthoDB" id="1470350at2759"/>
<dbReference type="PROSITE" id="PS00086">
    <property type="entry name" value="CYTOCHROME_P450"/>
    <property type="match status" value="1"/>
</dbReference>
<dbReference type="GO" id="GO:0005506">
    <property type="term" value="F:iron ion binding"/>
    <property type="evidence" value="ECO:0007669"/>
    <property type="project" value="InterPro"/>
</dbReference>
<dbReference type="PANTHER" id="PTHR24287:SF19">
    <property type="entry name" value="CYTOCHROME P450"/>
    <property type="match status" value="1"/>
</dbReference>